<dbReference type="EMBL" id="BLXT01005736">
    <property type="protein sequence ID" value="GFO25207.1"/>
    <property type="molecule type" value="Genomic_DNA"/>
</dbReference>
<sequence length="112" mass="12214">MNFIWRLRAVKGQEDGVGLNFVITPTQLDASRVLRLVGTWEGVRGLFFFKSLGGFFLYSAPGLPAYAAQPRGRVARHTSAVPALHRSYTPSKGVGPLLGLTQAICEENRPAD</sequence>
<dbReference type="AlphaFoldDB" id="A0AAV4C1I6"/>
<organism evidence="1 2">
    <name type="scientific">Plakobranchus ocellatus</name>
    <dbReference type="NCBI Taxonomy" id="259542"/>
    <lineage>
        <taxon>Eukaryota</taxon>
        <taxon>Metazoa</taxon>
        <taxon>Spiralia</taxon>
        <taxon>Lophotrochozoa</taxon>
        <taxon>Mollusca</taxon>
        <taxon>Gastropoda</taxon>
        <taxon>Heterobranchia</taxon>
        <taxon>Euthyneura</taxon>
        <taxon>Panpulmonata</taxon>
        <taxon>Sacoglossa</taxon>
        <taxon>Placobranchoidea</taxon>
        <taxon>Plakobranchidae</taxon>
        <taxon>Plakobranchus</taxon>
    </lineage>
</organism>
<proteinExistence type="predicted"/>
<reference evidence="1 2" key="1">
    <citation type="journal article" date="2021" name="Elife">
        <title>Chloroplast acquisition without the gene transfer in kleptoplastic sea slugs, Plakobranchus ocellatus.</title>
        <authorList>
            <person name="Maeda T."/>
            <person name="Takahashi S."/>
            <person name="Yoshida T."/>
            <person name="Shimamura S."/>
            <person name="Takaki Y."/>
            <person name="Nagai Y."/>
            <person name="Toyoda A."/>
            <person name="Suzuki Y."/>
            <person name="Arimoto A."/>
            <person name="Ishii H."/>
            <person name="Satoh N."/>
            <person name="Nishiyama T."/>
            <person name="Hasebe M."/>
            <person name="Maruyama T."/>
            <person name="Minagawa J."/>
            <person name="Obokata J."/>
            <person name="Shigenobu S."/>
        </authorList>
    </citation>
    <scope>NUCLEOTIDE SEQUENCE [LARGE SCALE GENOMIC DNA]</scope>
</reference>
<evidence type="ECO:0000313" key="2">
    <source>
        <dbReference type="Proteomes" id="UP000735302"/>
    </source>
</evidence>
<keyword evidence="2" id="KW-1185">Reference proteome</keyword>
<gene>
    <name evidence="1" type="ORF">PoB_005171200</name>
</gene>
<evidence type="ECO:0000313" key="1">
    <source>
        <dbReference type="EMBL" id="GFO25207.1"/>
    </source>
</evidence>
<protein>
    <submittedName>
        <fullName evidence="1">Uncharacterized protein</fullName>
    </submittedName>
</protein>
<accession>A0AAV4C1I6</accession>
<comment type="caution">
    <text evidence="1">The sequence shown here is derived from an EMBL/GenBank/DDBJ whole genome shotgun (WGS) entry which is preliminary data.</text>
</comment>
<dbReference type="Proteomes" id="UP000735302">
    <property type="component" value="Unassembled WGS sequence"/>
</dbReference>
<name>A0AAV4C1I6_9GAST</name>